<protein>
    <recommendedName>
        <fullName evidence="3">Glycosyl transferase CAP10 domain-containing protein</fullName>
    </recommendedName>
</protein>
<dbReference type="OrthoDB" id="541052at2759"/>
<evidence type="ECO:0000313" key="5">
    <source>
        <dbReference type="Proteomes" id="UP000276991"/>
    </source>
</evidence>
<evidence type="ECO:0000259" key="3">
    <source>
        <dbReference type="Pfam" id="PF05686"/>
    </source>
</evidence>
<dbReference type="PANTHER" id="PTHR12203:SF122">
    <property type="entry name" value="GLYCOSYL TRANSFERASE CAP10 DOMAIN-CONTAINING PROTEIN"/>
    <property type="match status" value="1"/>
</dbReference>
<dbReference type="EMBL" id="UPTC01003176">
    <property type="protein sequence ID" value="VBB34190.1"/>
    <property type="molecule type" value="Genomic_DNA"/>
</dbReference>
<dbReference type="InterPro" id="IPR051091">
    <property type="entry name" value="O-Glucosyltr/Glycosyltrsf_90"/>
</dbReference>
<reference evidence="4 5" key="1">
    <citation type="submission" date="2018-08" db="EMBL/GenBank/DDBJ databases">
        <authorList>
            <person name="Laetsch R D."/>
            <person name="Stevens L."/>
            <person name="Kumar S."/>
            <person name="Blaxter L. M."/>
        </authorList>
    </citation>
    <scope>NUCLEOTIDE SEQUENCE [LARGE SCALE GENOMIC DNA]</scope>
</reference>
<dbReference type="PANTHER" id="PTHR12203">
    <property type="entry name" value="KDEL LYS-ASP-GLU-LEU CONTAINING - RELATED"/>
    <property type="match status" value="1"/>
</dbReference>
<organism evidence="4 5">
    <name type="scientific">Acanthocheilonema viteae</name>
    <name type="common">Filarial nematode worm</name>
    <name type="synonym">Dipetalonema viteae</name>
    <dbReference type="NCBI Taxonomy" id="6277"/>
    <lineage>
        <taxon>Eukaryota</taxon>
        <taxon>Metazoa</taxon>
        <taxon>Ecdysozoa</taxon>
        <taxon>Nematoda</taxon>
        <taxon>Chromadorea</taxon>
        <taxon>Rhabditida</taxon>
        <taxon>Spirurina</taxon>
        <taxon>Spiruromorpha</taxon>
        <taxon>Filarioidea</taxon>
        <taxon>Onchocercidae</taxon>
        <taxon>Acanthocheilonema</taxon>
    </lineage>
</organism>
<keyword evidence="5" id="KW-1185">Reference proteome</keyword>
<dbReference type="GO" id="GO:0005788">
    <property type="term" value="C:endoplasmic reticulum lumen"/>
    <property type="evidence" value="ECO:0007669"/>
    <property type="project" value="UniProtKB-SubCell"/>
</dbReference>
<comment type="subcellular location">
    <subcellularLocation>
        <location evidence="1">Endoplasmic reticulum lumen</location>
    </subcellularLocation>
</comment>
<proteinExistence type="predicted"/>
<sequence length="148" mass="17580">YKFILNIDGTVAAYRFPFLLAGDSVVFKSFSDYYEHFYIDLEEGLHYFHFNDSTLIEQIKWARTQDHNKTLNAMHEFVLQHLQPLDIYCYYADFVQKYTSKLKKIPIQPENEMELVPKIPPEKRFVDQSCDCSNQANYEEGMNSKQEL</sequence>
<dbReference type="Proteomes" id="UP000276991">
    <property type="component" value="Unassembled WGS sequence"/>
</dbReference>
<evidence type="ECO:0000256" key="2">
    <source>
        <dbReference type="ARBA" id="ARBA00045690"/>
    </source>
</evidence>
<evidence type="ECO:0000256" key="1">
    <source>
        <dbReference type="ARBA" id="ARBA00004319"/>
    </source>
</evidence>
<evidence type="ECO:0000313" key="4">
    <source>
        <dbReference type="EMBL" id="VBB34190.1"/>
    </source>
</evidence>
<comment type="function">
    <text evidence="2">Protein O-glucosyltransferase. Catalyzes the reaction that attaches glucose through an O-glycosidic linkage to a conserved serine residue found in the consensus sequence C-X-S-X-[PA]-C in epidermal growth factor-like repeats. Regulates Notch signaling by glucosylating Notch in the ER, glucosylation is required for the correct folding and cleavage of Notch.</text>
</comment>
<dbReference type="Pfam" id="PF05686">
    <property type="entry name" value="Glyco_transf_90"/>
    <property type="match status" value="1"/>
</dbReference>
<accession>A0A498SVD6</accession>
<name>A0A498SVD6_ACAVI</name>
<dbReference type="AlphaFoldDB" id="A0A498SVD6"/>
<gene>
    <name evidence="4" type="ORF">NAV_LOCUS8981</name>
</gene>
<feature type="domain" description="Glycosyl transferase CAP10" evidence="3">
    <location>
        <begin position="1"/>
        <end position="118"/>
    </location>
</feature>
<dbReference type="GO" id="GO:0046527">
    <property type="term" value="F:glucosyltransferase activity"/>
    <property type="evidence" value="ECO:0007669"/>
    <property type="project" value="TreeGrafter"/>
</dbReference>
<feature type="non-terminal residue" evidence="4">
    <location>
        <position position="1"/>
    </location>
</feature>
<dbReference type="InterPro" id="IPR006598">
    <property type="entry name" value="CAP10"/>
</dbReference>